<dbReference type="SUPFAM" id="SSF69118">
    <property type="entry name" value="AhpD-like"/>
    <property type="match status" value="1"/>
</dbReference>
<dbReference type="EMBL" id="UINC01079868">
    <property type="protein sequence ID" value="SVC22292.1"/>
    <property type="molecule type" value="Genomic_DNA"/>
</dbReference>
<organism evidence="2">
    <name type="scientific">marine metagenome</name>
    <dbReference type="NCBI Taxonomy" id="408172"/>
    <lineage>
        <taxon>unclassified sequences</taxon>
        <taxon>metagenomes</taxon>
        <taxon>ecological metagenomes</taxon>
    </lineage>
</organism>
<name>A0A382KG16_9ZZZZ</name>
<dbReference type="AlphaFoldDB" id="A0A382KG16"/>
<evidence type="ECO:0000259" key="1">
    <source>
        <dbReference type="Pfam" id="PF02627"/>
    </source>
</evidence>
<proteinExistence type="predicted"/>
<reference evidence="2" key="1">
    <citation type="submission" date="2018-05" db="EMBL/GenBank/DDBJ databases">
        <authorList>
            <person name="Lanie J.A."/>
            <person name="Ng W.-L."/>
            <person name="Kazmierczak K.M."/>
            <person name="Andrzejewski T.M."/>
            <person name="Davidsen T.M."/>
            <person name="Wayne K.J."/>
            <person name="Tettelin H."/>
            <person name="Glass J.I."/>
            <person name="Rusch D."/>
            <person name="Podicherti R."/>
            <person name="Tsui H.-C.T."/>
            <person name="Winkler M.E."/>
        </authorList>
    </citation>
    <scope>NUCLEOTIDE SEQUENCE</scope>
</reference>
<dbReference type="Gene3D" id="1.20.1290.10">
    <property type="entry name" value="AhpD-like"/>
    <property type="match status" value="1"/>
</dbReference>
<dbReference type="GO" id="GO:0051920">
    <property type="term" value="F:peroxiredoxin activity"/>
    <property type="evidence" value="ECO:0007669"/>
    <property type="project" value="InterPro"/>
</dbReference>
<gene>
    <name evidence="2" type="ORF">METZ01_LOCUS275146</name>
</gene>
<feature type="domain" description="Carboxymuconolactone decarboxylase-like" evidence="1">
    <location>
        <begin position="76"/>
        <end position="139"/>
    </location>
</feature>
<dbReference type="InterPro" id="IPR003779">
    <property type="entry name" value="CMD-like"/>
</dbReference>
<dbReference type="InterPro" id="IPR029032">
    <property type="entry name" value="AhpD-like"/>
</dbReference>
<evidence type="ECO:0000313" key="2">
    <source>
        <dbReference type="EMBL" id="SVC22292.1"/>
    </source>
</evidence>
<protein>
    <recommendedName>
        <fullName evidence="1">Carboxymuconolactone decarboxylase-like domain-containing protein</fullName>
    </recommendedName>
</protein>
<dbReference type="Pfam" id="PF02627">
    <property type="entry name" value="CMD"/>
    <property type="match status" value="1"/>
</dbReference>
<sequence length="175" mass="19273">MKNAEVSDRGIKLFNENFVVNLAKILSRVILSISIIFSMSTFGFSQEISDAEYSKLKKHPIIGLSPKANIKASAGFIKGAMGLYKNSVIPEKYMWLMGLAASAAMKCEYCIHANKFNAVKAGANLEEIKTANQLAAQIAYLSTHFYASQMDLDKFKKMVGSMKIDNDGNITTTNQ</sequence>
<accession>A0A382KG16</accession>